<evidence type="ECO:0000313" key="1">
    <source>
        <dbReference type="EMBL" id="KAL3620224.1"/>
    </source>
</evidence>
<evidence type="ECO:0000313" key="2">
    <source>
        <dbReference type="Proteomes" id="UP001632038"/>
    </source>
</evidence>
<name>A0ABD3BSQ1_9LAMI</name>
<reference evidence="2" key="1">
    <citation type="journal article" date="2024" name="IScience">
        <title>Strigolactones Initiate the Formation of Haustorium-like Structures in Castilleja.</title>
        <authorList>
            <person name="Buerger M."/>
            <person name="Peterson D."/>
            <person name="Chory J."/>
        </authorList>
    </citation>
    <scope>NUCLEOTIDE SEQUENCE [LARGE SCALE GENOMIC DNA]</scope>
</reference>
<organism evidence="1 2">
    <name type="scientific">Castilleja foliolosa</name>
    <dbReference type="NCBI Taxonomy" id="1961234"/>
    <lineage>
        <taxon>Eukaryota</taxon>
        <taxon>Viridiplantae</taxon>
        <taxon>Streptophyta</taxon>
        <taxon>Embryophyta</taxon>
        <taxon>Tracheophyta</taxon>
        <taxon>Spermatophyta</taxon>
        <taxon>Magnoliopsida</taxon>
        <taxon>eudicotyledons</taxon>
        <taxon>Gunneridae</taxon>
        <taxon>Pentapetalae</taxon>
        <taxon>asterids</taxon>
        <taxon>lamiids</taxon>
        <taxon>Lamiales</taxon>
        <taxon>Orobanchaceae</taxon>
        <taxon>Pedicularideae</taxon>
        <taxon>Castillejinae</taxon>
        <taxon>Castilleja</taxon>
    </lineage>
</organism>
<proteinExistence type="predicted"/>
<accession>A0ABD3BSQ1</accession>
<sequence length="96" mass="10146">MAVVDGETEPKDWRRDGGPAVVGVAGWCWAEVFRGAALGEATAWRRCGKEQIRGSISGGARDVVGSRRSCSLPSSKLVVVGVVEAGGRHRLPQLSE</sequence>
<dbReference type="AlphaFoldDB" id="A0ABD3BSQ1"/>
<gene>
    <name evidence="1" type="ORF">CASFOL_035136</name>
</gene>
<dbReference type="Proteomes" id="UP001632038">
    <property type="component" value="Unassembled WGS sequence"/>
</dbReference>
<keyword evidence="2" id="KW-1185">Reference proteome</keyword>
<comment type="caution">
    <text evidence="1">The sequence shown here is derived from an EMBL/GenBank/DDBJ whole genome shotgun (WGS) entry which is preliminary data.</text>
</comment>
<dbReference type="EMBL" id="JAVIJP010000066">
    <property type="protein sequence ID" value="KAL3620224.1"/>
    <property type="molecule type" value="Genomic_DNA"/>
</dbReference>
<protein>
    <submittedName>
        <fullName evidence="1">Uncharacterized protein</fullName>
    </submittedName>
</protein>